<name>A0A9Q3HXC0_9BASI</name>
<evidence type="ECO:0000313" key="1">
    <source>
        <dbReference type="EMBL" id="MBW0518409.1"/>
    </source>
</evidence>
<comment type="caution">
    <text evidence="1">The sequence shown here is derived from an EMBL/GenBank/DDBJ whole genome shotgun (WGS) entry which is preliminary data.</text>
</comment>
<accession>A0A9Q3HXC0</accession>
<proteinExistence type="predicted"/>
<protein>
    <submittedName>
        <fullName evidence="1">Uncharacterized protein</fullName>
    </submittedName>
</protein>
<sequence>MVLVSTLNFNNIESSKKLKYSFSRPFMMRVLHGSTAVQIELTGELMNKHPAVPVSLIRPYSSSDKELFCLRNKPALEITLLGEGEEKKGNTL</sequence>
<reference evidence="1" key="1">
    <citation type="submission" date="2021-03" db="EMBL/GenBank/DDBJ databases">
        <title>Draft genome sequence of rust myrtle Austropuccinia psidii MF-1, a brazilian biotype.</title>
        <authorList>
            <person name="Quecine M.C."/>
            <person name="Pachon D.M.R."/>
            <person name="Bonatelli M.L."/>
            <person name="Correr F.H."/>
            <person name="Franceschini L.M."/>
            <person name="Leite T.F."/>
            <person name="Margarido G.R.A."/>
            <person name="Almeida C.A."/>
            <person name="Ferrarezi J.A."/>
            <person name="Labate C.A."/>
        </authorList>
    </citation>
    <scope>NUCLEOTIDE SEQUENCE</scope>
    <source>
        <strain evidence="1">MF-1</strain>
    </source>
</reference>
<organism evidence="1 2">
    <name type="scientific">Austropuccinia psidii MF-1</name>
    <dbReference type="NCBI Taxonomy" id="1389203"/>
    <lineage>
        <taxon>Eukaryota</taxon>
        <taxon>Fungi</taxon>
        <taxon>Dikarya</taxon>
        <taxon>Basidiomycota</taxon>
        <taxon>Pucciniomycotina</taxon>
        <taxon>Pucciniomycetes</taxon>
        <taxon>Pucciniales</taxon>
        <taxon>Sphaerophragmiaceae</taxon>
        <taxon>Austropuccinia</taxon>
    </lineage>
</organism>
<dbReference type="AlphaFoldDB" id="A0A9Q3HXC0"/>
<gene>
    <name evidence="1" type="ORF">O181_058124</name>
</gene>
<evidence type="ECO:0000313" key="2">
    <source>
        <dbReference type="Proteomes" id="UP000765509"/>
    </source>
</evidence>
<keyword evidence="2" id="KW-1185">Reference proteome</keyword>
<dbReference type="EMBL" id="AVOT02026618">
    <property type="protein sequence ID" value="MBW0518409.1"/>
    <property type="molecule type" value="Genomic_DNA"/>
</dbReference>
<dbReference type="Proteomes" id="UP000765509">
    <property type="component" value="Unassembled WGS sequence"/>
</dbReference>